<evidence type="ECO:0000313" key="2">
    <source>
        <dbReference type="Proteomes" id="UP000012092"/>
    </source>
</evidence>
<sequence length="110" mass="13126">NNLTQVFYSCVQVVKRSKNHFPEQILAISYDEIQNSLGREFSILSSWCKKEYGKFTQFLNSGNLKKAKETGSFYFSQRRFYQSIKGGKKRYKSRRICWRFVFVGHSFKRL</sequence>
<dbReference type="EMBL" id="AHNZ02000929">
    <property type="protein sequence ID" value="EMO03034.1"/>
    <property type="molecule type" value="Genomic_DNA"/>
</dbReference>
<protein>
    <submittedName>
        <fullName evidence="1">Uncharacterized protein</fullName>
    </submittedName>
</protein>
<gene>
    <name evidence="1" type="ORF">LEP1GSC116_4473</name>
</gene>
<evidence type="ECO:0000313" key="1">
    <source>
        <dbReference type="EMBL" id="EMO03034.1"/>
    </source>
</evidence>
<reference evidence="1 2" key="1">
    <citation type="submission" date="2013-01" db="EMBL/GenBank/DDBJ databases">
        <authorList>
            <person name="Harkins D.M."/>
            <person name="Durkin A.S."/>
            <person name="Brinkac L.M."/>
            <person name="Haft D.H."/>
            <person name="Selengut J.D."/>
            <person name="Sanka R."/>
            <person name="DePew J."/>
            <person name="Purushe J."/>
            <person name="Picardeau M."/>
            <person name="Werts C."/>
            <person name="Goarant C."/>
            <person name="Vinetz J.M."/>
            <person name="Sutton G.G."/>
            <person name="Nierman W.C."/>
            <person name="Fouts D.E."/>
        </authorList>
    </citation>
    <scope>NUCLEOTIDE SEQUENCE [LARGE SCALE GENOMIC DNA]</scope>
    <source>
        <strain evidence="1 2">Verdun HP</strain>
    </source>
</reference>
<dbReference type="AlphaFoldDB" id="M6REN3"/>
<comment type="caution">
    <text evidence="1">The sequence shown here is derived from an EMBL/GenBank/DDBJ whole genome shotgun (WGS) entry which is preliminary data.</text>
</comment>
<name>M6REN3_LEPIR</name>
<feature type="non-terminal residue" evidence="1">
    <location>
        <position position="1"/>
    </location>
</feature>
<accession>M6REN3</accession>
<proteinExistence type="predicted"/>
<dbReference type="Proteomes" id="UP000012092">
    <property type="component" value="Unassembled WGS sequence"/>
</dbReference>
<organism evidence="1 2">
    <name type="scientific">Leptospira interrogans serovar Icterohaemorrhagiae str. Verdun HP</name>
    <dbReference type="NCBI Taxonomy" id="1049910"/>
    <lineage>
        <taxon>Bacteria</taxon>
        <taxon>Pseudomonadati</taxon>
        <taxon>Spirochaetota</taxon>
        <taxon>Spirochaetia</taxon>
        <taxon>Leptospirales</taxon>
        <taxon>Leptospiraceae</taxon>
        <taxon>Leptospira</taxon>
    </lineage>
</organism>